<reference evidence="9" key="1">
    <citation type="submission" date="2018-02" db="EMBL/GenBank/DDBJ databases">
        <authorList>
            <person name="Cohen D.B."/>
            <person name="Kent A.D."/>
        </authorList>
    </citation>
    <scope>NUCLEOTIDE SEQUENCE</scope>
</reference>
<dbReference type="Pfam" id="PF03181">
    <property type="entry name" value="BURP"/>
    <property type="match status" value="1"/>
</dbReference>
<evidence type="ECO:0000256" key="6">
    <source>
        <dbReference type="ARBA" id="ARBA00023180"/>
    </source>
</evidence>
<dbReference type="PANTHER" id="PTHR31458">
    <property type="entry name" value="POLYGALACTURONASE 1 BETA-LIKE PROTEIN 2"/>
    <property type="match status" value="1"/>
</dbReference>
<keyword evidence="6" id="KW-0325">Glycoprotein</keyword>
<name>A0A2N9H0T9_FAGSY</name>
<keyword evidence="7" id="KW-0175">Coiled coil</keyword>
<keyword evidence="3" id="KW-0134">Cell wall</keyword>
<proteinExistence type="predicted"/>
<feature type="domain" description="BURP" evidence="8">
    <location>
        <begin position="295"/>
        <end position="509"/>
    </location>
</feature>
<dbReference type="InterPro" id="IPR004873">
    <property type="entry name" value="BURP_dom"/>
</dbReference>
<dbReference type="PANTHER" id="PTHR31458:SF9">
    <property type="entry name" value="POLYGALACTURONASE-1 NON-CATALYTIC SUBUNIT BETA"/>
    <property type="match status" value="1"/>
</dbReference>
<organism evidence="9">
    <name type="scientific">Fagus sylvatica</name>
    <name type="common">Beechnut</name>
    <dbReference type="NCBI Taxonomy" id="28930"/>
    <lineage>
        <taxon>Eukaryota</taxon>
        <taxon>Viridiplantae</taxon>
        <taxon>Streptophyta</taxon>
        <taxon>Embryophyta</taxon>
        <taxon>Tracheophyta</taxon>
        <taxon>Spermatophyta</taxon>
        <taxon>Magnoliopsida</taxon>
        <taxon>eudicotyledons</taxon>
        <taxon>Gunneridae</taxon>
        <taxon>Pentapetalae</taxon>
        <taxon>rosids</taxon>
        <taxon>fabids</taxon>
        <taxon>Fagales</taxon>
        <taxon>Fagaceae</taxon>
        <taxon>Fagus</taxon>
    </lineage>
</organism>
<evidence type="ECO:0000256" key="2">
    <source>
        <dbReference type="ARBA" id="ARBA00004271"/>
    </source>
</evidence>
<dbReference type="InterPro" id="IPR051897">
    <property type="entry name" value="PG-associated_BURP"/>
</dbReference>
<evidence type="ECO:0000256" key="3">
    <source>
        <dbReference type="ARBA" id="ARBA00022512"/>
    </source>
</evidence>
<evidence type="ECO:0000256" key="1">
    <source>
        <dbReference type="ARBA" id="ARBA00004191"/>
    </source>
</evidence>
<dbReference type="SMART" id="SM01045">
    <property type="entry name" value="BURP"/>
    <property type="match status" value="1"/>
</dbReference>
<evidence type="ECO:0000256" key="4">
    <source>
        <dbReference type="ARBA" id="ARBA00022523"/>
    </source>
</evidence>
<gene>
    <name evidence="9" type="ORF">FSB_LOCUS33086</name>
</gene>
<dbReference type="PROSITE" id="PS51277">
    <property type="entry name" value="BURP"/>
    <property type="match status" value="1"/>
</dbReference>
<keyword evidence="5" id="KW-0732">Signal</keyword>
<accession>A0A2N9H0T9</accession>
<evidence type="ECO:0000256" key="5">
    <source>
        <dbReference type="ARBA" id="ARBA00022729"/>
    </source>
</evidence>
<keyword evidence="3" id="KW-0964">Secreted</keyword>
<dbReference type="AlphaFoldDB" id="A0A2N9H0T9"/>
<dbReference type="EMBL" id="OIVN01002630">
    <property type="protein sequence ID" value="SPD05204.1"/>
    <property type="molecule type" value="Genomic_DNA"/>
</dbReference>
<keyword evidence="4" id="KW-0052">Apoplast</keyword>
<feature type="coiled-coil region" evidence="7">
    <location>
        <begin position="67"/>
        <end position="101"/>
    </location>
</feature>
<comment type="subcellular location">
    <subcellularLocation>
        <location evidence="1">Secreted</location>
        <location evidence="1">Cell wall</location>
    </subcellularLocation>
    <subcellularLocation>
        <location evidence="2">Secreted</location>
        <location evidence="2">Extracellular space</location>
        <location evidence="2">Apoplast</location>
    </subcellularLocation>
</comment>
<sequence>MLSGTTATAVAVGLLTSEDGRILAERTDPQTINDSMALTIQCVASVSNMGRHLYVRNYEVLALCSQVTILQRLLKDNKKKVRELKEENKGLKKLVDSYANDLVARSTEQSKTTIELQKQYEKLLVEVSHAKTPSSSSQANTFTPRASLIRYWNNHISNNLPKPLFLFSKASPLNAQNSAIFTNLATQNSLSSHFHSFCSLANLYCSFEDDHPLTQVSDKSDKKYNNAGKTGVPTGQKKYRDFANIVYRIAYDKLINHGNDTFKKYGKRLVGRGIGGSSKLDSGSSVNRWVEPGSFFRESMLKGGNVMVMPDIKDRMPKRSFLPQAILSKLPFSTLRLSELKGIFHVRENSSMERMLVNALAECERAPSLGESKQCVGSVEDMIDFAVSVLGHNVVVRSTKNVNGSKQNVMIGSVKEINGGEVTNLVSCHQIMYPYLLYYCHSLPKVRVYQADILDVESKAKINHGVAICHLNTADWSPKHVAFLALGFSPGQIEVCHWFYENEMAWTTAD</sequence>
<protein>
    <recommendedName>
        <fullName evidence="8">BURP domain-containing protein</fullName>
    </recommendedName>
</protein>
<evidence type="ECO:0000259" key="8">
    <source>
        <dbReference type="PROSITE" id="PS51277"/>
    </source>
</evidence>
<evidence type="ECO:0000313" key="9">
    <source>
        <dbReference type="EMBL" id="SPD05204.1"/>
    </source>
</evidence>
<evidence type="ECO:0000256" key="7">
    <source>
        <dbReference type="SAM" id="Coils"/>
    </source>
</evidence>
<dbReference type="GO" id="GO:0048046">
    <property type="term" value="C:apoplast"/>
    <property type="evidence" value="ECO:0007669"/>
    <property type="project" value="UniProtKB-SubCell"/>
</dbReference>